<comment type="caution">
    <text evidence="2">The sequence shown here is derived from an EMBL/GenBank/DDBJ whole genome shotgun (WGS) entry which is preliminary data.</text>
</comment>
<dbReference type="EMBL" id="JACGWX010000001">
    <property type="protein sequence ID" value="MBA8846683.1"/>
    <property type="molecule type" value="Genomic_DNA"/>
</dbReference>
<name>A0A839E6B3_9MICO</name>
<organism evidence="2 3">
    <name type="scientific">Microcella alkalica</name>
    <dbReference type="NCBI Taxonomy" id="355930"/>
    <lineage>
        <taxon>Bacteria</taxon>
        <taxon>Bacillati</taxon>
        <taxon>Actinomycetota</taxon>
        <taxon>Actinomycetes</taxon>
        <taxon>Micrococcales</taxon>
        <taxon>Microbacteriaceae</taxon>
        <taxon>Microcella</taxon>
    </lineage>
</organism>
<proteinExistence type="predicted"/>
<keyword evidence="2" id="KW-0413">Isomerase</keyword>
<dbReference type="InterPro" id="IPR037401">
    <property type="entry name" value="SnoaL-like"/>
</dbReference>
<evidence type="ECO:0000313" key="2">
    <source>
        <dbReference type="EMBL" id="MBA8846683.1"/>
    </source>
</evidence>
<dbReference type="InterPro" id="IPR032710">
    <property type="entry name" value="NTF2-like_dom_sf"/>
</dbReference>
<dbReference type="Pfam" id="PF13474">
    <property type="entry name" value="SnoaL_3"/>
    <property type="match status" value="1"/>
</dbReference>
<evidence type="ECO:0000259" key="1">
    <source>
        <dbReference type="Pfam" id="PF13474"/>
    </source>
</evidence>
<dbReference type="Proteomes" id="UP000585905">
    <property type="component" value="Unassembled WGS sequence"/>
</dbReference>
<dbReference type="SUPFAM" id="SSF54427">
    <property type="entry name" value="NTF2-like"/>
    <property type="match status" value="1"/>
</dbReference>
<feature type="domain" description="SnoaL-like" evidence="1">
    <location>
        <begin position="15"/>
        <end position="134"/>
    </location>
</feature>
<evidence type="ECO:0000313" key="3">
    <source>
        <dbReference type="Proteomes" id="UP000585905"/>
    </source>
</evidence>
<sequence length="136" mass="15044">MSAAAAPDASVVAAVLAAADAIVDDFAHHRTEAYFAGFAEDATFVFHTADRRLQSRAEYEALWAQWEREDGFRVHACRSSDRCVQLLGDIAIFTHSVDSRIELGGSVDDVTERETIVFALRDGRWVAVHEHLSPRA</sequence>
<accession>A0A839E6B3</accession>
<protein>
    <submittedName>
        <fullName evidence="2">Ketosteroid isomerase-like protein</fullName>
    </submittedName>
</protein>
<keyword evidence="3" id="KW-1185">Reference proteome</keyword>
<dbReference type="AlphaFoldDB" id="A0A839E6B3"/>
<dbReference type="RefSeq" id="WP_182489448.1">
    <property type="nucleotide sequence ID" value="NZ_BAAAOV010000002.1"/>
</dbReference>
<gene>
    <name evidence="2" type="ORF">FHX53_000247</name>
</gene>
<reference evidence="2 3" key="1">
    <citation type="submission" date="2020-07" db="EMBL/GenBank/DDBJ databases">
        <title>Sequencing the genomes of 1000 actinobacteria strains.</title>
        <authorList>
            <person name="Klenk H.-P."/>
        </authorList>
    </citation>
    <scope>NUCLEOTIDE SEQUENCE [LARGE SCALE GENOMIC DNA]</scope>
    <source>
        <strain evidence="2 3">DSM 19663</strain>
    </source>
</reference>
<dbReference type="GO" id="GO:0016853">
    <property type="term" value="F:isomerase activity"/>
    <property type="evidence" value="ECO:0007669"/>
    <property type="project" value="UniProtKB-KW"/>
</dbReference>
<dbReference type="Gene3D" id="3.10.450.50">
    <property type="match status" value="1"/>
</dbReference>